<name>A0A5C6EVR8_9BACT</name>
<comment type="caution">
    <text evidence="9">The sequence shown here is derived from an EMBL/GenBank/DDBJ whole genome shotgun (WGS) entry which is preliminary data.</text>
</comment>
<dbReference type="PANTHER" id="PTHR10342:SF274">
    <property type="entry name" value="ARYLSULFATASE B"/>
    <property type="match status" value="1"/>
</dbReference>
<organism evidence="9 10">
    <name type="scientific">Rubripirellula reticaptiva</name>
    <dbReference type="NCBI Taxonomy" id="2528013"/>
    <lineage>
        <taxon>Bacteria</taxon>
        <taxon>Pseudomonadati</taxon>
        <taxon>Planctomycetota</taxon>
        <taxon>Planctomycetia</taxon>
        <taxon>Pirellulales</taxon>
        <taxon>Pirellulaceae</taxon>
        <taxon>Rubripirellula</taxon>
    </lineage>
</organism>
<accession>A0A5C6EVR8</accession>
<evidence type="ECO:0000256" key="5">
    <source>
        <dbReference type="ARBA" id="ARBA00023180"/>
    </source>
</evidence>
<dbReference type="AlphaFoldDB" id="A0A5C6EVR8"/>
<feature type="domain" description="YHYH" evidence="8">
    <location>
        <begin position="772"/>
        <end position="930"/>
    </location>
</feature>
<keyword evidence="5" id="KW-0325">Glycoprotein</keyword>
<dbReference type="PANTHER" id="PTHR10342">
    <property type="entry name" value="ARYLSULFATASE"/>
    <property type="match status" value="1"/>
</dbReference>
<dbReference type="InterPro" id="IPR024607">
    <property type="entry name" value="Sulfatase_CS"/>
</dbReference>
<dbReference type="OrthoDB" id="9796530at2"/>
<dbReference type="EC" id="3.1.6.1" evidence="9"/>
<feature type="domain" description="Sulfatase N-terminal" evidence="7">
    <location>
        <begin position="41"/>
        <end position="345"/>
    </location>
</feature>
<dbReference type="GO" id="GO:0046872">
    <property type="term" value="F:metal ion binding"/>
    <property type="evidence" value="ECO:0007669"/>
    <property type="project" value="UniProtKB-KW"/>
</dbReference>
<evidence type="ECO:0000256" key="6">
    <source>
        <dbReference type="SAM" id="SignalP"/>
    </source>
</evidence>
<proteinExistence type="inferred from homology"/>
<dbReference type="InterPro" id="IPR000917">
    <property type="entry name" value="Sulfatase_N"/>
</dbReference>
<keyword evidence="3 9" id="KW-0378">Hydrolase</keyword>
<keyword evidence="6" id="KW-0732">Signal</keyword>
<protein>
    <submittedName>
        <fullName evidence="9">Arylsulfatase</fullName>
        <ecNumber evidence="9">3.1.6.1</ecNumber>
    </submittedName>
</protein>
<feature type="chain" id="PRO_5022996117" evidence="6">
    <location>
        <begin position="33"/>
        <end position="935"/>
    </location>
</feature>
<dbReference type="RefSeq" id="WP_146535041.1">
    <property type="nucleotide sequence ID" value="NZ_SJPX01000003.1"/>
</dbReference>
<comment type="similarity">
    <text evidence="1">Belongs to the sulfatase family.</text>
</comment>
<dbReference type="PROSITE" id="PS00149">
    <property type="entry name" value="SULFATASE_2"/>
    <property type="match status" value="1"/>
</dbReference>
<dbReference type="SUPFAM" id="SSF53649">
    <property type="entry name" value="Alkaline phosphatase-like"/>
    <property type="match status" value="1"/>
</dbReference>
<dbReference type="InterPro" id="IPR025924">
    <property type="entry name" value="YHYH_dom"/>
</dbReference>
<dbReference type="Pfam" id="PF00884">
    <property type="entry name" value="Sulfatase"/>
    <property type="match status" value="1"/>
</dbReference>
<dbReference type="Proteomes" id="UP000317977">
    <property type="component" value="Unassembled WGS sequence"/>
</dbReference>
<dbReference type="EMBL" id="SJPX01000003">
    <property type="protein sequence ID" value="TWU51756.1"/>
    <property type="molecule type" value="Genomic_DNA"/>
</dbReference>
<dbReference type="InterPro" id="IPR047115">
    <property type="entry name" value="ARSB"/>
</dbReference>
<evidence type="ECO:0000256" key="3">
    <source>
        <dbReference type="ARBA" id="ARBA00022801"/>
    </source>
</evidence>
<evidence type="ECO:0000313" key="10">
    <source>
        <dbReference type="Proteomes" id="UP000317977"/>
    </source>
</evidence>
<dbReference type="CDD" id="cd16029">
    <property type="entry name" value="4-S"/>
    <property type="match status" value="1"/>
</dbReference>
<dbReference type="InterPro" id="IPR017850">
    <property type="entry name" value="Alkaline_phosphatase_core_sf"/>
</dbReference>
<keyword evidence="4" id="KW-0106">Calcium</keyword>
<evidence type="ECO:0000259" key="8">
    <source>
        <dbReference type="Pfam" id="PF14240"/>
    </source>
</evidence>
<evidence type="ECO:0000313" key="9">
    <source>
        <dbReference type="EMBL" id="TWU51756.1"/>
    </source>
</evidence>
<dbReference type="GO" id="GO:0004065">
    <property type="term" value="F:arylsulfatase activity"/>
    <property type="evidence" value="ECO:0007669"/>
    <property type="project" value="UniProtKB-EC"/>
</dbReference>
<reference evidence="9 10" key="1">
    <citation type="submission" date="2019-02" db="EMBL/GenBank/DDBJ databases">
        <title>Deep-cultivation of Planctomycetes and their phenomic and genomic characterization uncovers novel biology.</title>
        <authorList>
            <person name="Wiegand S."/>
            <person name="Jogler M."/>
            <person name="Boedeker C."/>
            <person name="Pinto D."/>
            <person name="Vollmers J."/>
            <person name="Rivas-Marin E."/>
            <person name="Kohn T."/>
            <person name="Peeters S.H."/>
            <person name="Heuer A."/>
            <person name="Rast P."/>
            <person name="Oberbeckmann S."/>
            <person name="Bunk B."/>
            <person name="Jeske O."/>
            <person name="Meyerdierks A."/>
            <person name="Storesund J.E."/>
            <person name="Kallscheuer N."/>
            <person name="Luecker S."/>
            <person name="Lage O.M."/>
            <person name="Pohl T."/>
            <person name="Merkel B.J."/>
            <person name="Hornburger P."/>
            <person name="Mueller R.-W."/>
            <person name="Bruemmer F."/>
            <person name="Labrenz M."/>
            <person name="Spormann A.M."/>
            <person name="Op Den Camp H."/>
            <person name="Overmann J."/>
            <person name="Amann R."/>
            <person name="Jetten M.S.M."/>
            <person name="Mascher T."/>
            <person name="Medema M.H."/>
            <person name="Devos D.P."/>
            <person name="Kaster A.-K."/>
            <person name="Ovreas L."/>
            <person name="Rohde M."/>
            <person name="Galperin M.Y."/>
            <person name="Jogler C."/>
        </authorList>
    </citation>
    <scope>NUCLEOTIDE SEQUENCE [LARGE SCALE GENOMIC DNA]</scope>
    <source>
        <strain evidence="9 10">Poly59</strain>
    </source>
</reference>
<evidence type="ECO:0000256" key="2">
    <source>
        <dbReference type="ARBA" id="ARBA00022723"/>
    </source>
</evidence>
<evidence type="ECO:0000256" key="4">
    <source>
        <dbReference type="ARBA" id="ARBA00022837"/>
    </source>
</evidence>
<dbReference type="Gene3D" id="3.30.1120.10">
    <property type="match status" value="1"/>
</dbReference>
<dbReference type="Pfam" id="PF14240">
    <property type="entry name" value="YHYH"/>
    <property type="match status" value="1"/>
</dbReference>
<gene>
    <name evidence="9" type="primary">atsA_59</name>
    <name evidence="9" type="ORF">Poly59_33510</name>
</gene>
<keyword evidence="10" id="KW-1185">Reference proteome</keyword>
<feature type="signal peptide" evidence="6">
    <location>
        <begin position="1"/>
        <end position="32"/>
    </location>
</feature>
<keyword evidence="2" id="KW-0479">Metal-binding</keyword>
<evidence type="ECO:0000259" key="7">
    <source>
        <dbReference type="Pfam" id="PF00884"/>
    </source>
</evidence>
<dbReference type="Gene3D" id="3.40.720.10">
    <property type="entry name" value="Alkaline Phosphatase, subunit A"/>
    <property type="match status" value="1"/>
</dbReference>
<sequence precursor="true">MRISSLCIQPRQFLMVSIVLCMLFAKATSLQAQQTAAVEQKNIVVLLADDLGWGDVGFHGGVAETPNIDKLAKEGLELQRFYAFPACSPARAAMLTGRFPGRYGISGPVRPRDEGLPLTERLLIADFQEAGYQTALIGKWHLNHSTDLERNPSQRGFDDFYGFLEASVDYYKHTSNRGQVDWQRNGETVNEQGYATDLLTNEAIRILAKPNKQKPLCMVVSYNAPHTPFQAPEHLIAKYSNKLDQQNAIYAAMVDSLDQGVGKILAAIEKAGISDDTIVVFASDNGAARMGTNAPLRGQKRQVYEGGIRVPCIVKAPGDTKPGTTSQQIVAIHDLLPTLAGATGVSLKQAKPLDGKDVWSSLIAGTTEPRTTVIAEEDFAIFRDNWKLIQSAGGDLELYDIPRDPSEQNNLAGQRNAIVKQLMDALGEFKQCVGTDQPFADQSTTKPTTLVSADAGINEGSSLADAEILGDAEYSILGDRLIESNGRGVRLFSGADINSDGEIAAQASIVSSDVSSARRWYRYDITGMAQDGFDVDQDNLYLKVEFFQKGGTDSLDLVKTRIYPQVKRERKDFNDESTNASLGHSIWRTYAMDFRTPFSEVDSVKLSVGFADGKGQDEKSEFWVQSMNLRPIATPADYQPPAGVDRHFPQPNANSLVSLGGRWYYDPQGGSKEVPKQFDYTNSDQLLYKSDRFEAPFAGNMSSWLRAGYKDFDGNLVDKDEEKPYAVVITVSDDHIVIRSRNLPNHPTATFPDKWRMLDGNPSYIQEKANTWYLPKHPKLAKDPIAMDAKNSNGGLPMGPIGVATNGVIFFNPFDHIFETDAVWRLDRCCGHPSPQSAYHYHKYPVCVKTPWSDEGKMHSSVIGFAFDGFPVYGPYEADGMLAKDDTQNPLNDFNLHTDDQRGPHYHVTPGKFPHIIGGYWGDVDPMNGRGRRAR</sequence>
<evidence type="ECO:0000256" key="1">
    <source>
        <dbReference type="ARBA" id="ARBA00008779"/>
    </source>
</evidence>